<keyword evidence="2" id="KW-0560">Oxidoreductase</keyword>
<feature type="domain" description="ABM" evidence="1">
    <location>
        <begin position="8"/>
        <end position="98"/>
    </location>
</feature>
<dbReference type="PROSITE" id="PS51725">
    <property type="entry name" value="ABM"/>
    <property type="match status" value="1"/>
</dbReference>
<keyword evidence="2" id="KW-0503">Monooxygenase</keyword>
<dbReference type="AlphaFoldDB" id="A0A4V1ZAR6"/>
<dbReference type="Pfam" id="PF03992">
    <property type="entry name" value="ABM"/>
    <property type="match status" value="1"/>
</dbReference>
<sequence length="106" mass="11976">MANQAEIYCVAAEWRVQPEHIDTVRRLLIEAAAAVRQHEPGNLLYIAHESADEPGRFFIYEQYADQAAQIAHRAAPHFQDLVLGQIVPLLAERHTSFYKLLPVAGQ</sequence>
<dbReference type="RefSeq" id="WP_129921055.1">
    <property type="nucleotide sequence ID" value="NZ_SEWE01000018.1"/>
</dbReference>
<reference evidence="2 3" key="1">
    <citation type="submission" date="2019-02" db="EMBL/GenBank/DDBJ databases">
        <title>Bacterial novel species isolated from soil.</title>
        <authorList>
            <person name="Jung H.-Y."/>
        </authorList>
    </citation>
    <scope>NUCLEOTIDE SEQUENCE [LARGE SCALE GENOMIC DNA]</scope>
    <source>
        <strain evidence="2 3">1-3-3-3</strain>
    </source>
</reference>
<accession>A0A4V1ZAR6</accession>
<dbReference type="Gene3D" id="3.30.70.100">
    <property type="match status" value="1"/>
</dbReference>
<dbReference type="Proteomes" id="UP000294155">
    <property type="component" value="Unassembled WGS sequence"/>
</dbReference>
<dbReference type="PANTHER" id="PTHR33336:SF15">
    <property type="entry name" value="ABM DOMAIN-CONTAINING PROTEIN"/>
    <property type="match status" value="1"/>
</dbReference>
<evidence type="ECO:0000313" key="2">
    <source>
        <dbReference type="EMBL" id="RYU79544.1"/>
    </source>
</evidence>
<dbReference type="GO" id="GO:0004497">
    <property type="term" value="F:monooxygenase activity"/>
    <property type="evidence" value="ECO:0007669"/>
    <property type="project" value="UniProtKB-KW"/>
</dbReference>
<comment type="caution">
    <text evidence="2">The sequence shown here is derived from an EMBL/GenBank/DDBJ whole genome shotgun (WGS) entry which is preliminary data.</text>
</comment>
<dbReference type="PANTHER" id="PTHR33336">
    <property type="entry name" value="QUINOL MONOOXYGENASE YGIN-RELATED"/>
    <property type="match status" value="1"/>
</dbReference>
<dbReference type="EMBL" id="SEWE01000018">
    <property type="protein sequence ID" value="RYU79544.1"/>
    <property type="molecule type" value="Genomic_DNA"/>
</dbReference>
<keyword evidence="3" id="KW-1185">Reference proteome</keyword>
<gene>
    <name evidence="2" type="ORF">EWM57_10270</name>
</gene>
<dbReference type="OrthoDB" id="964493at2"/>
<evidence type="ECO:0000313" key="3">
    <source>
        <dbReference type="Proteomes" id="UP000294155"/>
    </source>
</evidence>
<organism evidence="2 3">
    <name type="scientific">Hymenobacter persicinus</name>
    <dbReference type="NCBI Taxonomy" id="2025506"/>
    <lineage>
        <taxon>Bacteria</taxon>
        <taxon>Pseudomonadati</taxon>
        <taxon>Bacteroidota</taxon>
        <taxon>Cytophagia</taxon>
        <taxon>Cytophagales</taxon>
        <taxon>Hymenobacteraceae</taxon>
        <taxon>Hymenobacter</taxon>
    </lineage>
</organism>
<dbReference type="InterPro" id="IPR050744">
    <property type="entry name" value="AI-2_Isomerase_LsrG"/>
</dbReference>
<protein>
    <submittedName>
        <fullName evidence="2">Antibiotic biosynthesis monooxygenase</fullName>
    </submittedName>
</protein>
<evidence type="ECO:0000259" key="1">
    <source>
        <dbReference type="PROSITE" id="PS51725"/>
    </source>
</evidence>
<dbReference type="SUPFAM" id="SSF54909">
    <property type="entry name" value="Dimeric alpha+beta barrel"/>
    <property type="match status" value="1"/>
</dbReference>
<dbReference type="InterPro" id="IPR011008">
    <property type="entry name" value="Dimeric_a/b-barrel"/>
</dbReference>
<dbReference type="InterPro" id="IPR007138">
    <property type="entry name" value="ABM_dom"/>
</dbReference>
<name>A0A4V1ZAR6_9BACT</name>
<proteinExistence type="predicted"/>